<evidence type="ECO:0008006" key="3">
    <source>
        <dbReference type="Google" id="ProtNLM"/>
    </source>
</evidence>
<dbReference type="RefSeq" id="WP_236961107.1">
    <property type="nucleotide sequence ID" value="NZ_JAETXX010000052.1"/>
</dbReference>
<dbReference type="Proteomes" id="UP000829517">
    <property type="component" value="Unassembled WGS sequence"/>
</dbReference>
<sequence>GQNDVTGCWGEAINISYTVNLEPEIPSLPEVTNECGNTVLTKGTPPSGITWYWQSTSTGTSTSNASETISLDSGSEYYLRGQNDVTGCWGEAINISYTVNLEPEIPSLPEVTNECGSTVLTKGTPPSGITWYWQSTSTGTSTLNASETISLDSGSEYYL</sequence>
<keyword evidence="2" id="KW-1185">Reference proteome</keyword>
<dbReference type="EMBL" id="JAETXX010000052">
    <property type="protein sequence ID" value="MCF8716526.1"/>
    <property type="molecule type" value="Genomic_DNA"/>
</dbReference>
<reference evidence="1 2" key="1">
    <citation type="submission" date="2021-01" db="EMBL/GenBank/DDBJ databases">
        <title>Genome sequencing of Joostella atrarenae M1-2 (= KCTC 23194).</title>
        <authorList>
            <person name="Zakaria M.R."/>
            <person name="Lam M.Q."/>
            <person name="Chong C.S."/>
        </authorList>
    </citation>
    <scope>NUCLEOTIDE SEQUENCE [LARGE SCALE GENOMIC DNA]</scope>
    <source>
        <strain evidence="1 2">M1-2</strain>
    </source>
</reference>
<gene>
    <name evidence="1" type="ORF">JM658_17015</name>
</gene>
<feature type="non-terminal residue" evidence="1">
    <location>
        <position position="159"/>
    </location>
</feature>
<evidence type="ECO:0000313" key="1">
    <source>
        <dbReference type="EMBL" id="MCF8716526.1"/>
    </source>
</evidence>
<proteinExistence type="predicted"/>
<organism evidence="1 2">
    <name type="scientific">Joostella atrarenae</name>
    <dbReference type="NCBI Taxonomy" id="679257"/>
    <lineage>
        <taxon>Bacteria</taxon>
        <taxon>Pseudomonadati</taxon>
        <taxon>Bacteroidota</taxon>
        <taxon>Flavobacteriia</taxon>
        <taxon>Flavobacteriales</taxon>
        <taxon>Flavobacteriaceae</taxon>
        <taxon>Joostella</taxon>
    </lineage>
</organism>
<evidence type="ECO:0000313" key="2">
    <source>
        <dbReference type="Proteomes" id="UP000829517"/>
    </source>
</evidence>
<name>A0ABS9J7W8_9FLAO</name>
<accession>A0ABS9J7W8</accession>
<comment type="caution">
    <text evidence="1">The sequence shown here is derived from an EMBL/GenBank/DDBJ whole genome shotgun (WGS) entry which is preliminary data.</text>
</comment>
<protein>
    <recommendedName>
        <fullName evidence="3">Ig-like domain-containing protein</fullName>
    </recommendedName>
</protein>
<feature type="non-terminal residue" evidence="1">
    <location>
        <position position="1"/>
    </location>
</feature>